<evidence type="ECO:0000256" key="4">
    <source>
        <dbReference type="ARBA" id="ARBA00023125"/>
    </source>
</evidence>
<proteinExistence type="predicted"/>
<dbReference type="GO" id="GO:0000976">
    <property type="term" value="F:transcription cis-regulatory region binding"/>
    <property type="evidence" value="ECO:0007669"/>
    <property type="project" value="TreeGrafter"/>
</dbReference>
<keyword evidence="3" id="KW-0805">Transcription regulation</keyword>
<dbReference type="InterPro" id="IPR036864">
    <property type="entry name" value="Zn2-C6_fun-type_DNA-bd_sf"/>
</dbReference>
<name>A0AA40KBC1_9PEZI</name>
<dbReference type="PROSITE" id="PS00463">
    <property type="entry name" value="ZN2_CY6_FUNGAL_1"/>
    <property type="match status" value="1"/>
</dbReference>
<evidence type="ECO:0000313" key="9">
    <source>
        <dbReference type="Proteomes" id="UP001172155"/>
    </source>
</evidence>
<dbReference type="GO" id="GO:0008270">
    <property type="term" value="F:zinc ion binding"/>
    <property type="evidence" value="ECO:0007669"/>
    <property type="project" value="InterPro"/>
</dbReference>
<evidence type="ECO:0000256" key="2">
    <source>
        <dbReference type="ARBA" id="ARBA00022833"/>
    </source>
</evidence>
<evidence type="ECO:0000256" key="3">
    <source>
        <dbReference type="ARBA" id="ARBA00023015"/>
    </source>
</evidence>
<keyword evidence="5" id="KW-0804">Transcription</keyword>
<evidence type="ECO:0000259" key="7">
    <source>
        <dbReference type="PROSITE" id="PS50048"/>
    </source>
</evidence>
<keyword evidence="6" id="KW-0539">Nucleus</keyword>
<dbReference type="InterPro" id="IPR001138">
    <property type="entry name" value="Zn2Cys6_DnaBD"/>
</dbReference>
<dbReference type="GO" id="GO:0045944">
    <property type="term" value="P:positive regulation of transcription by RNA polymerase II"/>
    <property type="evidence" value="ECO:0007669"/>
    <property type="project" value="TreeGrafter"/>
</dbReference>
<keyword evidence="4" id="KW-0238">DNA-binding</keyword>
<dbReference type="GO" id="GO:0005634">
    <property type="term" value="C:nucleus"/>
    <property type="evidence" value="ECO:0007669"/>
    <property type="project" value="UniProtKB-SubCell"/>
</dbReference>
<dbReference type="PROSITE" id="PS50048">
    <property type="entry name" value="ZN2_CY6_FUNGAL_2"/>
    <property type="match status" value="1"/>
</dbReference>
<evidence type="ECO:0000256" key="6">
    <source>
        <dbReference type="ARBA" id="ARBA00023242"/>
    </source>
</evidence>
<comment type="subcellular location">
    <subcellularLocation>
        <location evidence="1">Nucleus</location>
    </subcellularLocation>
</comment>
<accession>A0AA40KBC1</accession>
<sequence>MPAPTSTTIGFSSKACHNCRRRRLRCDRSHPSCHKCSLSGEKCLGYGTLLRWANAPAIRGSLAGPGKSQLRGSGVTTPQDLTLEHQSLAILPALVDPLVNRLSRASRRYVHHFGEAVVRDLVSIDQGSQNPFRIMIPLIEQFDYLEAIVVATGALHLAMLHKYQGRSVSHELVDALAAKGNAIKLLRIAVDECTPANQTTIIAAILFFVNLDLIDSGRGVWKNHIDAAGSLITSLQRQKAQLAPSLVPLADAITHDCLTYRIFGSMINGSEAAAGPIYDDIDVHAMLEAGQVFSYHCCPPVILRIILAASKLGEELDGALTDKTRIYNRVDELVQEARSFNVEKWVYSIEGLSPHDDLDARIKLAEAHRAAACLYAILAASDPDDGAWPQTRLDDLVMETFYHLSFVPINHVHLKATILPTFMAGAQADDEFWRAWCLERLQAVWTKNPFICPWGYIRTAMGMLREIWAARDEDAKMGGRINWLTRLKNSQETYLIV</sequence>
<dbReference type="EMBL" id="JAUKUD010000001">
    <property type="protein sequence ID" value="KAK0752701.1"/>
    <property type="molecule type" value="Genomic_DNA"/>
</dbReference>
<keyword evidence="9" id="KW-1185">Reference proteome</keyword>
<protein>
    <submittedName>
        <fullName evidence="8">Fungal-specific transcription factor domain-containing protein</fullName>
    </submittedName>
</protein>
<feature type="domain" description="Zn(2)-C6 fungal-type" evidence="7">
    <location>
        <begin position="15"/>
        <end position="43"/>
    </location>
</feature>
<dbReference type="SUPFAM" id="SSF57701">
    <property type="entry name" value="Zn2/Cys6 DNA-binding domain"/>
    <property type="match status" value="1"/>
</dbReference>
<dbReference type="AlphaFoldDB" id="A0AA40KBC1"/>
<evidence type="ECO:0000256" key="5">
    <source>
        <dbReference type="ARBA" id="ARBA00023163"/>
    </source>
</evidence>
<dbReference type="InterPro" id="IPR021858">
    <property type="entry name" value="Fun_TF"/>
</dbReference>
<dbReference type="SMART" id="SM00066">
    <property type="entry name" value="GAL4"/>
    <property type="match status" value="1"/>
</dbReference>
<gene>
    <name evidence="8" type="ORF">B0T18DRAFT_316375</name>
</gene>
<dbReference type="GO" id="GO:0000981">
    <property type="term" value="F:DNA-binding transcription factor activity, RNA polymerase II-specific"/>
    <property type="evidence" value="ECO:0007669"/>
    <property type="project" value="InterPro"/>
</dbReference>
<dbReference type="PANTHER" id="PTHR37534:SF51">
    <property type="entry name" value="ACRIFLAVINE SENSITIVITY CONTROL PROTEIN ACR-2"/>
    <property type="match status" value="1"/>
</dbReference>
<organism evidence="8 9">
    <name type="scientific">Schizothecium vesticola</name>
    <dbReference type="NCBI Taxonomy" id="314040"/>
    <lineage>
        <taxon>Eukaryota</taxon>
        <taxon>Fungi</taxon>
        <taxon>Dikarya</taxon>
        <taxon>Ascomycota</taxon>
        <taxon>Pezizomycotina</taxon>
        <taxon>Sordariomycetes</taxon>
        <taxon>Sordariomycetidae</taxon>
        <taxon>Sordariales</taxon>
        <taxon>Schizotheciaceae</taxon>
        <taxon>Schizothecium</taxon>
    </lineage>
</organism>
<dbReference type="Proteomes" id="UP001172155">
    <property type="component" value="Unassembled WGS sequence"/>
</dbReference>
<dbReference type="Pfam" id="PF00172">
    <property type="entry name" value="Zn_clus"/>
    <property type="match status" value="1"/>
</dbReference>
<dbReference type="Gene3D" id="4.10.240.10">
    <property type="entry name" value="Zn(2)-C6 fungal-type DNA-binding domain"/>
    <property type="match status" value="1"/>
</dbReference>
<dbReference type="Pfam" id="PF11951">
    <property type="entry name" value="Fungal_trans_2"/>
    <property type="match status" value="1"/>
</dbReference>
<reference evidence="8" key="1">
    <citation type="submission" date="2023-06" db="EMBL/GenBank/DDBJ databases">
        <title>Genome-scale phylogeny and comparative genomics of the fungal order Sordariales.</title>
        <authorList>
            <consortium name="Lawrence Berkeley National Laboratory"/>
            <person name="Hensen N."/>
            <person name="Bonometti L."/>
            <person name="Westerberg I."/>
            <person name="Brannstrom I.O."/>
            <person name="Guillou S."/>
            <person name="Cros-Aarteil S."/>
            <person name="Calhoun S."/>
            <person name="Haridas S."/>
            <person name="Kuo A."/>
            <person name="Mondo S."/>
            <person name="Pangilinan J."/>
            <person name="Riley R."/>
            <person name="LaButti K."/>
            <person name="Andreopoulos B."/>
            <person name="Lipzen A."/>
            <person name="Chen C."/>
            <person name="Yanf M."/>
            <person name="Daum C."/>
            <person name="Ng V."/>
            <person name="Clum A."/>
            <person name="Steindorff A."/>
            <person name="Ohm R."/>
            <person name="Martin F."/>
            <person name="Silar P."/>
            <person name="Natvig D."/>
            <person name="Lalanne C."/>
            <person name="Gautier V."/>
            <person name="Ament-velasquez S.L."/>
            <person name="Kruys A."/>
            <person name="Hutchinson M.I."/>
            <person name="Powell A.J."/>
            <person name="Barry K."/>
            <person name="Miller A.N."/>
            <person name="Grigoriev I.V."/>
            <person name="Debuchy R."/>
            <person name="Gladieux P."/>
            <person name="Thoren M.H."/>
            <person name="Johannesson H."/>
        </authorList>
    </citation>
    <scope>NUCLEOTIDE SEQUENCE</scope>
    <source>
        <strain evidence="8">SMH3187-1</strain>
    </source>
</reference>
<comment type="caution">
    <text evidence="8">The sequence shown here is derived from an EMBL/GenBank/DDBJ whole genome shotgun (WGS) entry which is preliminary data.</text>
</comment>
<evidence type="ECO:0000256" key="1">
    <source>
        <dbReference type="ARBA" id="ARBA00004123"/>
    </source>
</evidence>
<keyword evidence="2" id="KW-0862">Zinc</keyword>
<evidence type="ECO:0000313" key="8">
    <source>
        <dbReference type="EMBL" id="KAK0752701.1"/>
    </source>
</evidence>
<dbReference type="PANTHER" id="PTHR37534">
    <property type="entry name" value="TRANSCRIPTIONAL ACTIVATOR PROTEIN UGA3"/>
    <property type="match status" value="1"/>
</dbReference>